<dbReference type="InterPro" id="IPR021309">
    <property type="entry name" value="YgaP-like_TM"/>
</dbReference>
<keyword evidence="1" id="KW-1133">Transmembrane helix</keyword>
<feature type="transmembrane region" description="Helical" evidence="1">
    <location>
        <begin position="12"/>
        <end position="28"/>
    </location>
</feature>
<organism evidence="3 4">
    <name type="scientific">Alteromonas alba</name>
    <dbReference type="NCBI Taxonomy" id="2079529"/>
    <lineage>
        <taxon>Bacteria</taxon>
        <taxon>Pseudomonadati</taxon>
        <taxon>Pseudomonadota</taxon>
        <taxon>Gammaproteobacteria</taxon>
        <taxon>Alteromonadales</taxon>
        <taxon>Alteromonadaceae</taxon>
        <taxon>Alteromonas/Salinimonas group</taxon>
        <taxon>Alteromonas</taxon>
    </lineage>
</organism>
<protein>
    <submittedName>
        <fullName evidence="3">DUF2892 domain-containing protein</fullName>
    </submittedName>
</protein>
<dbReference type="RefSeq" id="WP_105933982.1">
    <property type="nucleotide sequence ID" value="NZ_PVNP01000053.1"/>
</dbReference>
<comment type="caution">
    <text evidence="3">The sequence shown here is derived from an EMBL/GenBank/DDBJ whole genome shotgun (WGS) entry which is preliminary data.</text>
</comment>
<dbReference type="AlphaFoldDB" id="A0A2S9VCU7"/>
<feature type="transmembrane region" description="Helical" evidence="1">
    <location>
        <begin position="40"/>
        <end position="64"/>
    </location>
</feature>
<gene>
    <name evidence="3" type="ORF">C6Y40_07025</name>
</gene>
<keyword evidence="1" id="KW-0472">Membrane</keyword>
<sequence length="71" mass="7745">MAFSSNLNTLDRSIRGVIGICVTAFALFNGDMIGDVFIEVLLGIFGILNLISLFSGWCPVYHLAGIDTRKH</sequence>
<dbReference type="Pfam" id="PF11127">
    <property type="entry name" value="YgaP-like_TM"/>
    <property type="match status" value="1"/>
</dbReference>
<keyword evidence="4" id="KW-1185">Reference proteome</keyword>
<evidence type="ECO:0000256" key="1">
    <source>
        <dbReference type="SAM" id="Phobius"/>
    </source>
</evidence>
<reference evidence="4" key="1">
    <citation type="journal article" date="2020" name="Int. J. Syst. Evol. Microbiol.">
        <title>Alteromonas alba sp. nov., a marine bacterium isolated from the seawater of the West Pacific Ocean.</title>
        <authorList>
            <person name="Sun C."/>
            <person name="Wu Y.-H."/>
            <person name="Xamxidin M."/>
            <person name="Cheng H."/>
            <person name="Xu X.-W."/>
        </authorList>
    </citation>
    <scope>NUCLEOTIDE SEQUENCE [LARGE SCALE GENOMIC DNA]</scope>
    <source>
        <strain evidence="4">190</strain>
    </source>
</reference>
<feature type="domain" description="Inner membrane protein YgaP-like transmembrane" evidence="2">
    <location>
        <begin position="5"/>
        <end position="70"/>
    </location>
</feature>
<evidence type="ECO:0000313" key="3">
    <source>
        <dbReference type="EMBL" id="PRO74277.1"/>
    </source>
</evidence>
<name>A0A2S9VCU7_9ALTE</name>
<keyword evidence="1" id="KW-0812">Transmembrane</keyword>
<proteinExistence type="predicted"/>
<accession>A0A2S9VCU7</accession>
<dbReference type="OrthoDB" id="9804804at2"/>
<evidence type="ECO:0000259" key="2">
    <source>
        <dbReference type="Pfam" id="PF11127"/>
    </source>
</evidence>
<dbReference type="EMBL" id="PVNP01000053">
    <property type="protein sequence ID" value="PRO74277.1"/>
    <property type="molecule type" value="Genomic_DNA"/>
</dbReference>
<dbReference type="Proteomes" id="UP000238949">
    <property type="component" value="Unassembled WGS sequence"/>
</dbReference>
<evidence type="ECO:0000313" key="4">
    <source>
        <dbReference type="Proteomes" id="UP000238949"/>
    </source>
</evidence>